<organism evidence="1 2">
    <name type="scientific">Persea americana</name>
    <name type="common">Avocado</name>
    <dbReference type="NCBI Taxonomy" id="3435"/>
    <lineage>
        <taxon>Eukaryota</taxon>
        <taxon>Viridiplantae</taxon>
        <taxon>Streptophyta</taxon>
        <taxon>Embryophyta</taxon>
        <taxon>Tracheophyta</taxon>
        <taxon>Spermatophyta</taxon>
        <taxon>Magnoliopsida</taxon>
        <taxon>Magnoliidae</taxon>
        <taxon>Laurales</taxon>
        <taxon>Lauraceae</taxon>
        <taxon>Persea</taxon>
    </lineage>
</organism>
<protein>
    <submittedName>
        <fullName evidence="1">Uncharacterized protein</fullName>
    </submittedName>
</protein>
<proteinExistence type="predicted"/>
<accession>A0ACC2LX83</accession>
<keyword evidence="2" id="KW-1185">Reference proteome</keyword>
<evidence type="ECO:0000313" key="2">
    <source>
        <dbReference type="Proteomes" id="UP001234297"/>
    </source>
</evidence>
<comment type="caution">
    <text evidence="1">The sequence shown here is derived from an EMBL/GenBank/DDBJ whole genome shotgun (WGS) entry which is preliminary data.</text>
</comment>
<name>A0ACC2LX83_PERAE</name>
<reference evidence="1 2" key="1">
    <citation type="journal article" date="2022" name="Hortic Res">
        <title>A haplotype resolved chromosomal level avocado genome allows analysis of novel avocado genes.</title>
        <authorList>
            <person name="Nath O."/>
            <person name="Fletcher S.J."/>
            <person name="Hayward A."/>
            <person name="Shaw L.M."/>
            <person name="Masouleh A.K."/>
            <person name="Furtado A."/>
            <person name="Henry R.J."/>
            <person name="Mitter N."/>
        </authorList>
    </citation>
    <scope>NUCLEOTIDE SEQUENCE [LARGE SCALE GENOMIC DNA]</scope>
    <source>
        <strain evidence="2">cv. Hass</strain>
    </source>
</reference>
<dbReference type="EMBL" id="CM056811">
    <property type="protein sequence ID" value="KAJ8637686.1"/>
    <property type="molecule type" value="Genomic_DNA"/>
</dbReference>
<evidence type="ECO:0000313" key="1">
    <source>
        <dbReference type="EMBL" id="KAJ8637686.1"/>
    </source>
</evidence>
<sequence>MAISINSSLKPSPTTTTSPPDSSSLSSVHAPKAIQVPCSWRRRCFTGVACMIIGSTAGFGVEESGIILAEELRGVGGSEGKVAMRWSDKRRCPQWHANSLENIVPENLPRPSARRRFESVSIDRTAPALVGVSASNVSGCFSM</sequence>
<gene>
    <name evidence="1" type="ORF">MRB53_011953</name>
</gene>
<dbReference type="Proteomes" id="UP001234297">
    <property type="component" value="Chromosome 3"/>
</dbReference>